<dbReference type="AlphaFoldDB" id="A0A7Y9DQC3"/>
<dbReference type="Proteomes" id="UP000521922">
    <property type="component" value="Unassembled WGS sequence"/>
</dbReference>
<dbReference type="SUPFAM" id="SSF54427">
    <property type="entry name" value="NTF2-like"/>
    <property type="match status" value="1"/>
</dbReference>
<proteinExistence type="predicted"/>
<evidence type="ECO:0000313" key="2">
    <source>
        <dbReference type="Proteomes" id="UP000521922"/>
    </source>
</evidence>
<protein>
    <submittedName>
        <fullName evidence="1">Uncharacterized protein</fullName>
    </submittedName>
</protein>
<gene>
    <name evidence="1" type="ORF">BJ968_004407</name>
</gene>
<comment type="caution">
    <text evidence="1">The sequence shown here is derived from an EMBL/GenBank/DDBJ whole genome shotgun (WGS) entry which is preliminary data.</text>
</comment>
<evidence type="ECO:0000313" key="1">
    <source>
        <dbReference type="EMBL" id="NYD24867.1"/>
    </source>
</evidence>
<dbReference type="EMBL" id="JACCBB010000001">
    <property type="protein sequence ID" value="NYD24867.1"/>
    <property type="molecule type" value="Genomic_DNA"/>
</dbReference>
<dbReference type="RefSeq" id="WP_218885236.1">
    <property type="nucleotide sequence ID" value="NZ_BAAAGN010000015.1"/>
</dbReference>
<name>A0A7Y9DQC3_9ACTN</name>
<accession>A0A7Y9DQC3</accession>
<organism evidence="1 2">
    <name type="scientific">Kineococcus aurantiacus</name>
    <dbReference type="NCBI Taxonomy" id="37633"/>
    <lineage>
        <taxon>Bacteria</taxon>
        <taxon>Bacillati</taxon>
        <taxon>Actinomycetota</taxon>
        <taxon>Actinomycetes</taxon>
        <taxon>Kineosporiales</taxon>
        <taxon>Kineosporiaceae</taxon>
        <taxon>Kineococcus</taxon>
    </lineage>
</organism>
<dbReference type="InterPro" id="IPR032710">
    <property type="entry name" value="NTF2-like_dom_sf"/>
</dbReference>
<reference evidence="1 2" key="1">
    <citation type="submission" date="2020-07" db="EMBL/GenBank/DDBJ databases">
        <title>Sequencing the genomes of 1000 actinobacteria strains.</title>
        <authorList>
            <person name="Klenk H.-P."/>
        </authorList>
    </citation>
    <scope>NUCLEOTIDE SEQUENCE [LARGE SCALE GENOMIC DNA]</scope>
    <source>
        <strain evidence="1 2">DSM 7487</strain>
    </source>
</reference>
<sequence>MTGTTIDGSDLSAADEEAVRDLIARADAARAEPAALPALHAPGAVVVDLAVRRVLGRDPLAVAPEEAMASPLRDGADPRALRCTGAPTHVVARSEQGWRIVLAQTTPLAGPSATG</sequence>
<keyword evidence="2" id="KW-1185">Reference proteome</keyword>